<dbReference type="HAMAP" id="MF_02060">
    <property type="entry name" value="tRNA_methyltr_TrmH"/>
    <property type="match status" value="1"/>
</dbReference>
<dbReference type="Pfam" id="PF00588">
    <property type="entry name" value="SpoU_methylase"/>
    <property type="match status" value="1"/>
</dbReference>
<dbReference type="EMBL" id="BAAAFM010000003">
    <property type="protein sequence ID" value="GAA0206803.1"/>
    <property type="molecule type" value="Genomic_DNA"/>
</dbReference>
<evidence type="ECO:0000256" key="5">
    <source>
        <dbReference type="ARBA" id="ARBA00022694"/>
    </source>
</evidence>
<evidence type="ECO:0000256" key="2">
    <source>
        <dbReference type="ARBA" id="ARBA00022603"/>
    </source>
</evidence>
<name>A0ABN0SYP7_9GAMM</name>
<dbReference type="InterPro" id="IPR029026">
    <property type="entry name" value="tRNA_m1G_MTases_N"/>
</dbReference>
<evidence type="ECO:0000256" key="1">
    <source>
        <dbReference type="ARBA" id="ARBA00022555"/>
    </source>
</evidence>
<evidence type="ECO:0000313" key="11">
    <source>
        <dbReference type="Proteomes" id="UP001501221"/>
    </source>
</evidence>
<gene>
    <name evidence="7 10" type="primary">trmH</name>
    <name evidence="10" type="ORF">GCM10009123_12830</name>
</gene>
<keyword evidence="2 7" id="KW-0489">Methyltransferase</keyword>
<dbReference type="PANTHER" id="PTHR43453">
    <property type="entry name" value="RRNA METHYLASE-LIKE"/>
    <property type="match status" value="1"/>
</dbReference>
<accession>A0ABN0SYP7</accession>
<keyword evidence="11" id="KW-1185">Reference proteome</keyword>
<dbReference type="NCBIfam" id="NF008295">
    <property type="entry name" value="PRK11081.1"/>
    <property type="match status" value="1"/>
</dbReference>
<evidence type="ECO:0000256" key="4">
    <source>
        <dbReference type="ARBA" id="ARBA00022691"/>
    </source>
</evidence>
<evidence type="ECO:0000256" key="7">
    <source>
        <dbReference type="HAMAP-Rule" id="MF_02060"/>
    </source>
</evidence>
<comment type="similarity">
    <text evidence="7">Belongs to the class IV-like SAM-binding methyltransferase superfamily. RNA methyltransferase TrmH family.</text>
</comment>
<keyword evidence="5 7" id="KW-0819">tRNA processing</keyword>
<protein>
    <recommendedName>
        <fullName evidence="7">tRNA (guanosine(18)-2'-O)-methyltransferase</fullName>
        <ecNumber evidence="7">2.1.1.34</ecNumber>
    </recommendedName>
    <alternativeName>
        <fullName evidence="7">tRNA [Gm18] methyltransferase</fullName>
    </alternativeName>
</protein>
<feature type="domain" description="tRNA/rRNA methyltransferase SpoU type" evidence="8">
    <location>
        <begin position="28"/>
        <end position="167"/>
    </location>
</feature>
<reference evidence="10 11" key="1">
    <citation type="journal article" date="2019" name="Int. J. Syst. Evol. Microbiol.">
        <title>The Global Catalogue of Microorganisms (GCM) 10K type strain sequencing project: providing services to taxonomists for standard genome sequencing and annotation.</title>
        <authorList>
            <consortium name="The Broad Institute Genomics Platform"/>
            <consortium name="The Broad Institute Genome Sequencing Center for Infectious Disease"/>
            <person name="Wu L."/>
            <person name="Ma J."/>
        </authorList>
    </citation>
    <scope>NUCLEOTIDE SEQUENCE [LARGE SCALE GENOMIC DNA]</scope>
    <source>
        <strain evidence="10 11">JCM 16211</strain>
    </source>
</reference>
<dbReference type="InterPro" id="IPR001537">
    <property type="entry name" value="SpoU_MeTrfase"/>
</dbReference>
<dbReference type="PANTHER" id="PTHR43453:SF1">
    <property type="entry name" value="TRNA_RRNA METHYLTRANSFERASE SPOU TYPE DOMAIN-CONTAINING PROTEIN"/>
    <property type="match status" value="1"/>
</dbReference>
<evidence type="ECO:0000256" key="3">
    <source>
        <dbReference type="ARBA" id="ARBA00022679"/>
    </source>
</evidence>
<feature type="domain" description="RNA methyltransferase SpoU/TrmH type C-terminal" evidence="9">
    <location>
        <begin position="171"/>
        <end position="223"/>
    </location>
</feature>
<dbReference type="EC" id="2.1.1.34" evidence="7"/>
<comment type="caution">
    <text evidence="10">The sequence shown here is derived from an EMBL/GenBank/DDBJ whole genome shotgun (WGS) entry which is preliminary data.</text>
</comment>
<dbReference type="InterPro" id="IPR022724">
    <property type="entry name" value="rRNA_MeTrfase_SpoU_C"/>
</dbReference>
<comment type="catalytic activity">
    <reaction evidence="7">
        <text>guanosine(18) in tRNA + S-adenosyl-L-methionine = 2'-O-methylguanosine(18) in tRNA + S-adenosyl-L-homocysteine + H(+)</text>
        <dbReference type="Rhea" id="RHEA:20077"/>
        <dbReference type="Rhea" id="RHEA-COMP:10190"/>
        <dbReference type="Rhea" id="RHEA-COMP:10192"/>
        <dbReference type="ChEBI" id="CHEBI:15378"/>
        <dbReference type="ChEBI" id="CHEBI:57856"/>
        <dbReference type="ChEBI" id="CHEBI:59789"/>
        <dbReference type="ChEBI" id="CHEBI:74269"/>
        <dbReference type="ChEBI" id="CHEBI:74445"/>
        <dbReference type="EC" id="2.1.1.34"/>
    </reaction>
</comment>
<organism evidence="10 11">
    <name type="scientific">Kangiella japonica</name>
    <dbReference type="NCBI Taxonomy" id="647384"/>
    <lineage>
        <taxon>Bacteria</taxon>
        <taxon>Pseudomonadati</taxon>
        <taxon>Pseudomonadota</taxon>
        <taxon>Gammaproteobacteria</taxon>
        <taxon>Kangiellales</taxon>
        <taxon>Kangiellaceae</taxon>
        <taxon>Kangiella</taxon>
    </lineage>
</organism>
<feature type="binding site" evidence="7">
    <location>
        <position position="147"/>
    </location>
    <ligand>
        <name>S-adenosyl-L-methionine</name>
        <dbReference type="ChEBI" id="CHEBI:59789"/>
    </ligand>
</feature>
<evidence type="ECO:0000259" key="8">
    <source>
        <dbReference type="Pfam" id="PF00588"/>
    </source>
</evidence>
<dbReference type="CDD" id="cd18092">
    <property type="entry name" value="SpoU-like_TrmH"/>
    <property type="match status" value="1"/>
</dbReference>
<dbReference type="Pfam" id="PF12105">
    <property type="entry name" value="SpoU_methylas_C"/>
    <property type="match status" value="1"/>
</dbReference>
<comment type="caution">
    <text evidence="7">Lacks conserved residue(s) required for the propagation of feature annotation.</text>
</comment>
<feature type="binding site" evidence="7">
    <location>
        <position position="156"/>
    </location>
    <ligand>
        <name>S-adenosyl-L-methionine</name>
        <dbReference type="ChEBI" id="CHEBI:59789"/>
    </ligand>
</feature>
<comment type="function">
    <text evidence="7">Catalyzes the 2'-O methylation of guanosine at position 18 in tRNA.</text>
</comment>
<evidence type="ECO:0000313" key="10">
    <source>
        <dbReference type="EMBL" id="GAA0206803.1"/>
    </source>
</evidence>
<dbReference type="InterPro" id="IPR029028">
    <property type="entry name" value="Alpha/beta_knot_MTases"/>
</dbReference>
<evidence type="ECO:0000256" key="6">
    <source>
        <dbReference type="ARBA" id="ARBA00022884"/>
    </source>
</evidence>
<keyword evidence="3 7" id="KW-0808">Transferase</keyword>
<keyword evidence="6 7" id="KW-0694">RNA-binding</keyword>
<keyword evidence="4 7" id="KW-0949">S-adenosyl-L-methionine</keyword>
<proteinExistence type="inferred from homology"/>
<sequence length="233" mass="26107">MQHPSMTADGKTRYDKIIELLSNRQPDLTVFMDEVHKPHNLAAIVRTADAVGIGHAHAVFPEGVRFSGHHTSSGSKRWVTTHKHPDLKTGIAEVKSQGMQVLAAHFSDKAVDFRSIDYTKPTCVLLGSELVGVSEEAAELADEHVIIPMVGMVQSLNVSVAGALIMYEAQRQRAEANMYGELKVPQEEIDYILFNALHPTIKKYCDKHNIRYPQLDDRGNIDDPEWDELRKKI</sequence>
<dbReference type="SUPFAM" id="SSF75217">
    <property type="entry name" value="alpha/beta knot"/>
    <property type="match status" value="1"/>
</dbReference>
<evidence type="ECO:0000259" key="9">
    <source>
        <dbReference type="Pfam" id="PF12105"/>
    </source>
</evidence>
<dbReference type="Proteomes" id="UP001501221">
    <property type="component" value="Unassembled WGS sequence"/>
</dbReference>
<dbReference type="InterPro" id="IPR033671">
    <property type="entry name" value="TrmH"/>
</dbReference>
<keyword evidence="1 7" id="KW-0820">tRNA-binding</keyword>
<dbReference type="Gene3D" id="3.40.1280.10">
    <property type="match status" value="1"/>
</dbReference>